<feature type="region of interest" description="Disordered" evidence="1">
    <location>
        <begin position="1"/>
        <end position="83"/>
    </location>
</feature>
<evidence type="ECO:0000256" key="1">
    <source>
        <dbReference type="SAM" id="MobiDB-lite"/>
    </source>
</evidence>
<dbReference type="Proteomes" id="UP001066276">
    <property type="component" value="Chromosome 10"/>
</dbReference>
<feature type="compositionally biased region" description="Basic and acidic residues" evidence="1">
    <location>
        <begin position="28"/>
        <end position="43"/>
    </location>
</feature>
<evidence type="ECO:0000313" key="2">
    <source>
        <dbReference type="EMBL" id="KAJ1101445.1"/>
    </source>
</evidence>
<dbReference type="AlphaFoldDB" id="A0AAV7MCG3"/>
<feature type="compositionally biased region" description="Basic and acidic residues" evidence="1">
    <location>
        <begin position="103"/>
        <end position="116"/>
    </location>
</feature>
<protein>
    <submittedName>
        <fullName evidence="2">Uncharacterized protein</fullName>
    </submittedName>
</protein>
<proteinExistence type="predicted"/>
<sequence>MKRVVGQCARSASEEGEEEKDAGEEEESATKDDGNTEEREDAGKSVLAVGEEEPMDKRPLCSRGDITEGEGDPEKQQLRHVPGGAWLQPIRSCLKNRITAIVGREEGGEGEQREVGKGYLGKKTPKRGEH</sequence>
<dbReference type="EMBL" id="JANPWB010000014">
    <property type="protein sequence ID" value="KAJ1101445.1"/>
    <property type="molecule type" value="Genomic_DNA"/>
</dbReference>
<accession>A0AAV7MCG3</accession>
<evidence type="ECO:0000313" key="3">
    <source>
        <dbReference type="Proteomes" id="UP001066276"/>
    </source>
</evidence>
<feature type="region of interest" description="Disordered" evidence="1">
    <location>
        <begin position="103"/>
        <end position="130"/>
    </location>
</feature>
<keyword evidence="3" id="KW-1185">Reference proteome</keyword>
<name>A0AAV7MCG3_PLEWA</name>
<organism evidence="2 3">
    <name type="scientific">Pleurodeles waltl</name>
    <name type="common">Iberian ribbed newt</name>
    <dbReference type="NCBI Taxonomy" id="8319"/>
    <lineage>
        <taxon>Eukaryota</taxon>
        <taxon>Metazoa</taxon>
        <taxon>Chordata</taxon>
        <taxon>Craniata</taxon>
        <taxon>Vertebrata</taxon>
        <taxon>Euteleostomi</taxon>
        <taxon>Amphibia</taxon>
        <taxon>Batrachia</taxon>
        <taxon>Caudata</taxon>
        <taxon>Salamandroidea</taxon>
        <taxon>Salamandridae</taxon>
        <taxon>Pleurodelinae</taxon>
        <taxon>Pleurodeles</taxon>
    </lineage>
</organism>
<feature type="compositionally biased region" description="Acidic residues" evidence="1">
    <location>
        <begin position="14"/>
        <end position="27"/>
    </location>
</feature>
<gene>
    <name evidence="2" type="ORF">NDU88_006513</name>
</gene>
<comment type="caution">
    <text evidence="2">The sequence shown here is derived from an EMBL/GenBank/DDBJ whole genome shotgun (WGS) entry which is preliminary data.</text>
</comment>
<reference evidence="2" key="1">
    <citation type="journal article" date="2022" name="bioRxiv">
        <title>Sequencing and chromosome-scale assembly of the giantPleurodeles waltlgenome.</title>
        <authorList>
            <person name="Brown T."/>
            <person name="Elewa A."/>
            <person name="Iarovenko S."/>
            <person name="Subramanian E."/>
            <person name="Araus A.J."/>
            <person name="Petzold A."/>
            <person name="Susuki M."/>
            <person name="Suzuki K.-i.T."/>
            <person name="Hayashi T."/>
            <person name="Toyoda A."/>
            <person name="Oliveira C."/>
            <person name="Osipova E."/>
            <person name="Leigh N.D."/>
            <person name="Simon A."/>
            <person name="Yun M.H."/>
        </authorList>
    </citation>
    <scope>NUCLEOTIDE SEQUENCE</scope>
    <source>
        <strain evidence="2">20211129_DDA</strain>
        <tissue evidence="2">Liver</tissue>
    </source>
</reference>